<comment type="subcellular location">
    <subcellularLocation>
        <location evidence="1 6">Cell inner membrane</location>
        <topology evidence="1 6">Multi-pass membrane protein</topology>
    </subcellularLocation>
</comment>
<dbReference type="InterPro" id="IPR023171">
    <property type="entry name" value="Na/H_antiporter_dom_sf"/>
</dbReference>
<dbReference type="InterPro" id="IPR004670">
    <property type="entry name" value="NhaA"/>
</dbReference>
<feature type="transmembrane region" description="Helical" evidence="6">
    <location>
        <begin position="184"/>
        <end position="203"/>
    </location>
</feature>
<dbReference type="eggNOG" id="COG3004">
    <property type="taxonomic scope" value="Bacteria"/>
</dbReference>
<dbReference type="STRING" id="526227.Mesil_2568"/>
<keyword evidence="4 6" id="KW-1133">Transmembrane helix</keyword>
<name>D7BBF6_ALLS1</name>
<feature type="transmembrane region" description="Helical" evidence="6">
    <location>
        <begin position="102"/>
        <end position="123"/>
    </location>
</feature>
<sequence length="424" mass="45057">MIQTLLSPIQRFWESEARGGIILFGFAVAAFILANSPASSGYFELKKMLISLNVGGWSLEKTLASWVKDFLMAFFFLLVGLEIKREIVMGELSNPRQAALTIVAALGGMIVPALIYTALNAGGPGQPGWGVPMATDIAFAIGVLSLLGKRVPLGLKVFLTAFAIVDDLGAVLVIAFFYTSGLNLLALLISLGFFALALLAGRLKVTRLSIYLLIGAFMWYFMLESGVSPTVAAVLLALAVPVTRRVSLPELHSQLDEAARKNPEMLEAAMEHLEKTLVRAQSPLHRLEHALHPWSTYFIMPVFAFFNAGVAVSGEGLGTVGMGAFLGLLLGKPLGVLLLSWLAVRLGLAVLPAGVNWLMILGAGFLGGIGFTMSLFIAALGFADAPALLDQAKLGVLASSVVAAIVGLLAVWWAVRGREGEPNP</sequence>
<dbReference type="Pfam" id="PF06965">
    <property type="entry name" value="Na_H_antiport_1"/>
    <property type="match status" value="1"/>
</dbReference>
<feature type="transmembrane region" description="Helical" evidence="6">
    <location>
        <begin position="324"/>
        <end position="344"/>
    </location>
</feature>
<keyword evidence="3 6" id="KW-0812">Transmembrane</keyword>
<comment type="function">
    <text evidence="6">Na(+)/H(+) antiporter that extrudes sodium in exchange for external protons.</text>
</comment>
<evidence type="ECO:0000313" key="7">
    <source>
        <dbReference type="EMBL" id="ADH64418.1"/>
    </source>
</evidence>
<keyword evidence="2 6" id="KW-1003">Cell membrane</keyword>
<dbReference type="PANTHER" id="PTHR30341">
    <property type="entry name" value="SODIUM ION/PROTON ANTIPORTER NHAA-RELATED"/>
    <property type="match status" value="1"/>
</dbReference>
<comment type="catalytic activity">
    <reaction evidence="6">
        <text>Na(+)(in) + 2 H(+)(out) = Na(+)(out) + 2 H(+)(in)</text>
        <dbReference type="Rhea" id="RHEA:29251"/>
        <dbReference type="ChEBI" id="CHEBI:15378"/>
        <dbReference type="ChEBI" id="CHEBI:29101"/>
    </reaction>
</comment>
<evidence type="ECO:0000256" key="2">
    <source>
        <dbReference type="ARBA" id="ARBA00022475"/>
    </source>
</evidence>
<gene>
    <name evidence="6" type="primary">nhaA</name>
    <name evidence="7" type="ordered locus">Mesil_2568</name>
</gene>
<proteinExistence type="inferred from homology"/>
<dbReference type="PANTHER" id="PTHR30341:SF0">
    <property type="entry name" value="NA(+)_H(+) ANTIPORTER NHAA"/>
    <property type="match status" value="1"/>
</dbReference>
<keyword evidence="6" id="KW-0739">Sodium transport</keyword>
<keyword evidence="6" id="KW-0915">Sodium</keyword>
<feature type="transmembrane region" description="Helical" evidence="6">
    <location>
        <begin position="394"/>
        <end position="415"/>
    </location>
</feature>
<feature type="transmembrane region" description="Helical" evidence="6">
    <location>
        <begin position="210"/>
        <end position="240"/>
    </location>
</feature>
<dbReference type="GO" id="GO:0005886">
    <property type="term" value="C:plasma membrane"/>
    <property type="evidence" value="ECO:0007669"/>
    <property type="project" value="UniProtKB-SubCell"/>
</dbReference>
<evidence type="ECO:0000256" key="4">
    <source>
        <dbReference type="ARBA" id="ARBA00022989"/>
    </source>
</evidence>
<keyword evidence="6" id="KW-0406">Ion transport</keyword>
<evidence type="ECO:0000256" key="6">
    <source>
        <dbReference type="HAMAP-Rule" id="MF_01844"/>
    </source>
</evidence>
<dbReference type="HOGENOM" id="CLU_015803_1_2_0"/>
<organism evidence="7 8">
    <name type="scientific">Allomeiothermus silvanus (strain ATCC 700542 / DSM 9946 / NBRC 106475 / NCIMB 13440 / VI-R2)</name>
    <name type="common">Thermus silvanus</name>
    <dbReference type="NCBI Taxonomy" id="526227"/>
    <lineage>
        <taxon>Bacteria</taxon>
        <taxon>Thermotogati</taxon>
        <taxon>Deinococcota</taxon>
        <taxon>Deinococci</taxon>
        <taxon>Thermales</taxon>
        <taxon>Thermaceae</taxon>
        <taxon>Allomeiothermus</taxon>
    </lineage>
</organism>
<feature type="transmembrane region" description="Helical" evidence="6">
    <location>
        <begin position="294"/>
        <end position="312"/>
    </location>
</feature>
<dbReference type="Proteomes" id="UP000001916">
    <property type="component" value="Chromosome"/>
</dbReference>
<accession>D7BBF6</accession>
<dbReference type="KEGG" id="msv:Mesil_2568"/>
<evidence type="ECO:0000256" key="3">
    <source>
        <dbReference type="ARBA" id="ARBA00022692"/>
    </source>
</evidence>
<dbReference type="AlphaFoldDB" id="D7BBF6"/>
<keyword evidence="6" id="KW-0050">Antiport</keyword>
<dbReference type="GO" id="GO:0006885">
    <property type="term" value="P:regulation of pH"/>
    <property type="evidence" value="ECO:0007669"/>
    <property type="project" value="UniProtKB-UniRule"/>
</dbReference>
<dbReference type="Gene3D" id="1.20.1530.10">
    <property type="entry name" value="Na+/H+ antiporter like domain"/>
    <property type="match status" value="1"/>
</dbReference>
<evidence type="ECO:0000313" key="8">
    <source>
        <dbReference type="Proteomes" id="UP000001916"/>
    </source>
</evidence>
<dbReference type="HAMAP" id="MF_01844">
    <property type="entry name" value="NhaA"/>
    <property type="match status" value="1"/>
</dbReference>
<dbReference type="GO" id="GO:0015385">
    <property type="term" value="F:sodium:proton antiporter activity"/>
    <property type="evidence" value="ECO:0007669"/>
    <property type="project" value="UniProtKB-UniRule"/>
</dbReference>
<dbReference type="NCBIfam" id="TIGR00773">
    <property type="entry name" value="NhaA"/>
    <property type="match status" value="1"/>
</dbReference>
<dbReference type="EMBL" id="CP002042">
    <property type="protein sequence ID" value="ADH64418.1"/>
    <property type="molecule type" value="Genomic_DNA"/>
</dbReference>
<dbReference type="RefSeq" id="WP_013158959.1">
    <property type="nucleotide sequence ID" value="NC_014212.1"/>
</dbReference>
<keyword evidence="5 6" id="KW-0472">Membrane</keyword>
<keyword evidence="6" id="KW-0997">Cell inner membrane</keyword>
<protein>
    <recommendedName>
        <fullName evidence="6">Na(+)/H(+) antiporter NhaA</fullName>
    </recommendedName>
    <alternativeName>
        <fullName evidence="6">Sodium/proton antiporter NhaA</fullName>
    </alternativeName>
</protein>
<dbReference type="OrthoDB" id="9808135at2"/>
<evidence type="ECO:0000256" key="1">
    <source>
        <dbReference type="ARBA" id="ARBA00004429"/>
    </source>
</evidence>
<feature type="transmembrane region" description="Helical" evidence="6">
    <location>
        <begin position="21"/>
        <end position="43"/>
    </location>
</feature>
<reference evidence="7 8" key="1">
    <citation type="journal article" date="2010" name="Stand. Genomic Sci.">
        <title>Complete genome sequence of Meiothermus silvanus type strain (VI-R2).</title>
        <authorList>
            <person name="Sikorski J."/>
            <person name="Tindall B.J."/>
            <person name="Lowry S."/>
            <person name="Lucas S."/>
            <person name="Nolan M."/>
            <person name="Copeland A."/>
            <person name="Glavina Del Rio T."/>
            <person name="Tice H."/>
            <person name="Cheng J.F."/>
            <person name="Han C."/>
            <person name="Pitluck S."/>
            <person name="Liolios K."/>
            <person name="Ivanova N."/>
            <person name="Mavromatis K."/>
            <person name="Mikhailova N."/>
            <person name="Pati A."/>
            <person name="Goodwin L."/>
            <person name="Chen A."/>
            <person name="Palaniappan K."/>
            <person name="Land M."/>
            <person name="Hauser L."/>
            <person name="Chang Y.J."/>
            <person name="Jeffries C.D."/>
            <person name="Rohde M."/>
            <person name="Goker M."/>
            <person name="Woyke T."/>
            <person name="Bristow J."/>
            <person name="Eisen J.A."/>
            <person name="Markowitz V."/>
            <person name="Hugenholtz P."/>
            <person name="Kyrpides N.C."/>
            <person name="Klenk H.P."/>
            <person name="Lapidus A."/>
        </authorList>
    </citation>
    <scope>NUCLEOTIDE SEQUENCE [LARGE SCALE GENOMIC DNA]</scope>
    <source>
        <strain evidence="8">ATCC 700542 / DSM 9946 / VI-R2</strain>
    </source>
</reference>
<keyword evidence="6" id="KW-0813">Transport</keyword>
<feature type="transmembrane region" description="Helical" evidence="6">
    <location>
        <begin position="63"/>
        <end position="81"/>
    </location>
</feature>
<feature type="transmembrane region" description="Helical" evidence="6">
    <location>
        <begin position="129"/>
        <end position="148"/>
    </location>
</feature>
<evidence type="ECO:0000256" key="5">
    <source>
        <dbReference type="ARBA" id="ARBA00023136"/>
    </source>
</evidence>
<feature type="transmembrane region" description="Helical" evidence="6">
    <location>
        <begin position="356"/>
        <end position="382"/>
    </location>
</feature>
<feature type="transmembrane region" description="Helical" evidence="6">
    <location>
        <begin position="157"/>
        <end position="178"/>
    </location>
</feature>
<keyword evidence="8" id="KW-1185">Reference proteome</keyword>
<comment type="similarity">
    <text evidence="6">Belongs to the NhaA Na(+)/H(+) (TC 2.A.33) antiporter family.</text>
</comment>